<sequence length="84" mass="8774">MRSASACMVGSWSAAGVEAAAAPELGSASTMARSSSAAGVFCGRERTGHPKQKCNRIVEKSYQRPGSNRRPSACKADVITTTLR</sequence>
<evidence type="ECO:0000256" key="1">
    <source>
        <dbReference type="SAM" id="MobiDB-lite"/>
    </source>
</evidence>
<evidence type="ECO:0000313" key="13">
    <source>
        <dbReference type="Proteomes" id="UP000437068"/>
    </source>
</evidence>
<dbReference type="Proteomes" id="UP000437068">
    <property type="component" value="Unassembled WGS sequence"/>
</dbReference>
<evidence type="ECO:0000313" key="3">
    <source>
        <dbReference type="EMBL" id="KAE9066041.1"/>
    </source>
</evidence>
<dbReference type="Proteomes" id="UP000440732">
    <property type="component" value="Unassembled WGS sequence"/>
</dbReference>
<dbReference type="Proteomes" id="UP000486351">
    <property type="component" value="Unassembled WGS sequence"/>
</dbReference>
<evidence type="ECO:0000313" key="4">
    <source>
        <dbReference type="EMBL" id="KAE9068515.1"/>
    </source>
</evidence>
<evidence type="ECO:0000313" key="14">
    <source>
        <dbReference type="Proteomes" id="UP000440732"/>
    </source>
</evidence>
<dbReference type="EMBL" id="QXFZ01004029">
    <property type="protein sequence ID" value="KAE9066041.1"/>
    <property type="molecule type" value="Genomic_DNA"/>
</dbReference>
<proteinExistence type="predicted"/>
<evidence type="ECO:0000313" key="18">
    <source>
        <dbReference type="Proteomes" id="UP000488956"/>
    </source>
</evidence>
<evidence type="ECO:0000313" key="12">
    <source>
        <dbReference type="Proteomes" id="UP000433483"/>
    </source>
</evidence>
<dbReference type="EMBL" id="QXGB01001782">
    <property type="protein sequence ID" value="KAE9185631.1"/>
    <property type="molecule type" value="Genomic_DNA"/>
</dbReference>
<dbReference type="Proteomes" id="UP000441208">
    <property type="component" value="Unassembled WGS sequence"/>
</dbReference>
<evidence type="ECO:0000313" key="2">
    <source>
        <dbReference type="EMBL" id="KAE8924948.1"/>
    </source>
</evidence>
<dbReference type="EMBL" id="QXFX01001792">
    <property type="protein sequence ID" value="KAE9084689.1"/>
    <property type="molecule type" value="Genomic_DNA"/>
</dbReference>
<accession>A0A6A3E547</accession>
<evidence type="ECO:0000313" key="16">
    <source>
        <dbReference type="Proteomes" id="UP000476176"/>
    </source>
</evidence>
<dbReference type="AlphaFoldDB" id="A0A6A3E547"/>
<dbReference type="Proteomes" id="UP000429523">
    <property type="component" value="Unassembled WGS sequence"/>
</dbReference>
<evidence type="ECO:0000313" key="9">
    <source>
        <dbReference type="EMBL" id="KAE9309939.1"/>
    </source>
</evidence>
<keyword evidence="12" id="KW-1185">Reference proteome</keyword>
<dbReference type="EMBL" id="QXGE01002644">
    <property type="protein sequence ID" value="KAE9280260.1"/>
    <property type="molecule type" value="Genomic_DNA"/>
</dbReference>
<dbReference type="EMBL" id="QXFY01001767">
    <property type="protein sequence ID" value="KAE9309940.1"/>
    <property type="molecule type" value="Genomic_DNA"/>
</dbReference>
<evidence type="ECO:0000313" key="5">
    <source>
        <dbReference type="EMBL" id="KAE9084689.1"/>
    </source>
</evidence>
<name>A0A6A3E547_9STRA</name>
<reference evidence="11 12" key="1">
    <citation type="submission" date="2018-08" db="EMBL/GenBank/DDBJ databases">
        <title>Genomic investigation of the strawberry pathogen Phytophthora fragariae indicates pathogenicity is determined by transcriptional variation in three key races.</title>
        <authorList>
            <person name="Adams T.M."/>
            <person name="Armitage A.D."/>
            <person name="Sobczyk M.K."/>
            <person name="Bates H.J."/>
            <person name="Dunwell J.M."/>
            <person name="Nellist C.F."/>
            <person name="Harrison R.J."/>
        </authorList>
    </citation>
    <scope>NUCLEOTIDE SEQUENCE [LARGE SCALE GENOMIC DNA]</scope>
    <source>
        <strain evidence="8 13">A4</strain>
        <strain evidence="6 16">BC-23</strain>
        <strain evidence="7 12">NOV-27</strain>
        <strain evidence="4 14">NOV-5</strain>
        <strain evidence="3 15">NOV-71</strain>
        <strain evidence="9 17">NOV-77</strain>
        <strain evidence="2 11">NOV-9</strain>
        <strain evidence="5 18">ONT-3</strain>
    </source>
</reference>
<evidence type="ECO:0000313" key="6">
    <source>
        <dbReference type="EMBL" id="KAE9170719.1"/>
    </source>
</evidence>
<evidence type="ECO:0000313" key="11">
    <source>
        <dbReference type="Proteomes" id="UP000429523"/>
    </source>
</evidence>
<feature type="region of interest" description="Disordered" evidence="1">
    <location>
        <begin position="61"/>
        <end position="84"/>
    </location>
</feature>
<evidence type="ECO:0000313" key="10">
    <source>
        <dbReference type="EMBL" id="KAE9309940.1"/>
    </source>
</evidence>
<evidence type="ECO:0000313" key="17">
    <source>
        <dbReference type="Proteomes" id="UP000486351"/>
    </source>
</evidence>
<dbReference type="EMBL" id="QXFY01001767">
    <property type="protein sequence ID" value="KAE9309939.1"/>
    <property type="molecule type" value="Genomic_DNA"/>
</dbReference>
<evidence type="ECO:0000313" key="15">
    <source>
        <dbReference type="Proteomes" id="UP000441208"/>
    </source>
</evidence>
<dbReference type="Proteomes" id="UP000476176">
    <property type="component" value="Unassembled WGS sequence"/>
</dbReference>
<evidence type="ECO:0000313" key="7">
    <source>
        <dbReference type="EMBL" id="KAE9185631.1"/>
    </source>
</evidence>
<dbReference type="EMBL" id="QXGF01002379">
    <property type="protein sequence ID" value="KAE8924948.1"/>
    <property type="molecule type" value="Genomic_DNA"/>
</dbReference>
<organism evidence="2 11">
    <name type="scientific">Phytophthora fragariae</name>
    <dbReference type="NCBI Taxonomy" id="53985"/>
    <lineage>
        <taxon>Eukaryota</taxon>
        <taxon>Sar</taxon>
        <taxon>Stramenopiles</taxon>
        <taxon>Oomycota</taxon>
        <taxon>Peronosporomycetes</taxon>
        <taxon>Peronosporales</taxon>
        <taxon>Peronosporaceae</taxon>
        <taxon>Phytophthora</taxon>
    </lineage>
</organism>
<dbReference type="Proteomes" id="UP000488956">
    <property type="component" value="Unassembled WGS sequence"/>
</dbReference>
<protein>
    <submittedName>
        <fullName evidence="2">Uncharacterized protein</fullName>
    </submittedName>
</protein>
<gene>
    <name evidence="8" type="ORF">PF001_g24318</name>
    <name evidence="6" type="ORF">PF004_g27787</name>
    <name evidence="7" type="ORF">PF005_g21177</name>
    <name evidence="4" type="ORF">PF006_g29774</name>
    <name evidence="3" type="ORF">PF007_g28629</name>
    <name evidence="10" type="ORF">PF008_g20570</name>
    <name evidence="9" type="ORF">PF008_g20571</name>
    <name evidence="2" type="ORF">PF009_g24830</name>
    <name evidence="5" type="ORF">PF010_g20734</name>
</gene>
<evidence type="ECO:0000313" key="8">
    <source>
        <dbReference type="EMBL" id="KAE9280260.1"/>
    </source>
</evidence>
<dbReference type="EMBL" id="QXGC01004185">
    <property type="protein sequence ID" value="KAE9170719.1"/>
    <property type="molecule type" value="Genomic_DNA"/>
</dbReference>
<dbReference type="Proteomes" id="UP000433483">
    <property type="component" value="Unassembled WGS sequence"/>
</dbReference>
<comment type="caution">
    <text evidence="2">The sequence shown here is derived from an EMBL/GenBank/DDBJ whole genome shotgun (WGS) entry which is preliminary data.</text>
</comment>
<dbReference type="EMBL" id="QXGA01005182">
    <property type="protein sequence ID" value="KAE9068515.1"/>
    <property type="molecule type" value="Genomic_DNA"/>
</dbReference>